<evidence type="ECO:0000313" key="2">
    <source>
        <dbReference type="EMBL" id="JAE20780.1"/>
    </source>
</evidence>
<feature type="region of interest" description="Disordered" evidence="1">
    <location>
        <begin position="151"/>
        <end position="178"/>
    </location>
</feature>
<accession>A0A0A9G6S2</accession>
<dbReference type="PANTHER" id="PTHR34962">
    <property type="entry name" value="EMBRYO DEFECTIVE 1703-RELATED"/>
    <property type="match status" value="1"/>
</dbReference>
<dbReference type="AlphaFoldDB" id="A0A0A9G6S2"/>
<organism evidence="2">
    <name type="scientific">Arundo donax</name>
    <name type="common">Giant reed</name>
    <name type="synonym">Donax arundinaceus</name>
    <dbReference type="NCBI Taxonomy" id="35708"/>
    <lineage>
        <taxon>Eukaryota</taxon>
        <taxon>Viridiplantae</taxon>
        <taxon>Streptophyta</taxon>
        <taxon>Embryophyta</taxon>
        <taxon>Tracheophyta</taxon>
        <taxon>Spermatophyta</taxon>
        <taxon>Magnoliopsida</taxon>
        <taxon>Liliopsida</taxon>
        <taxon>Poales</taxon>
        <taxon>Poaceae</taxon>
        <taxon>PACMAD clade</taxon>
        <taxon>Arundinoideae</taxon>
        <taxon>Arundineae</taxon>
        <taxon>Arundo</taxon>
    </lineage>
</organism>
<feature type="compositionally biased region" description="Polar residues" evidence="1">
    <location>
        <begin position="154"/>
        <end position="164"/>
    </location>
</feature>
<dbReference type="PANTHER" id="PTHR34962:SF1">
    <property type="entry name" value="EMBRYO DEFECTIVE 1703-RELATED"/>
    <property type="match status" value="1"/>
</dbReference>
<sequence length="417" mass="45959">MGLGMKGAEFDMVFKNAQGGDFLRRPHLDRKQLMKNIKRAKESREWFALNNAFRCKIFANDGDANITEIRRTVTEVCSPVEGSLEQSSTEEKNYIFFPHPIVAIDGEVSASYGSQYDFDDVSDSSKLTGISLSDDKVEEIVEQTVDMKNGAPVMNTSEKNQDNIGQIEPSEPTYNDERVTGASDRTSVIYTPEKEAQTCSANDHNLGPNSINTTSSEFESNEQFAEICSENLDCDQGIKPSLPFISDKQMVYAKDSAHQFSTNVVSETTDGSSDCFKISTSALTNNKTLLDISVSDLNGIQEIEAPSTSRNVAQTAHCEAFSHNMSIIGTEACKTPVMADTVNATSPQRSREEPVDLMRDNMQSMQEPESFICSGSEKQLSDVNENKHNDRTVHSETQTRLEADNTGVLDNASTPSL</sequence>
<dbReference type="EMBL" id="GBRH01177116">
    <property type="protein sequence ID" value="JAE20780.1"/>
    <property type="molecule type" value="Transcribed_RNA"/>
</dbReference>
<reference evidence="2" key="1">
    <citation type="submission" date="2014-09" db="EMBL/GenBank/DDBJ databases">
        <authorList>
            <person name="Magalhaes I.L.F."/>
            <person name="Oliveira U."/>
            <person name="Santos F.R."/>
            <person name="Vidigal T.H.D.A."/>
            <person name="Brescovit A.D."/>
            <person name="Santos A.J."/>
        </authorList>
    </citation>
    <scope>NUCLEOTIDE SEQUENCE</scope>
    <source>
        <tissue evidence="2">Shoot tissue taken approximately 20 cm above the soil surface</tissue>
    </source>
</reference>
<name>A0A0A9G6S2_ARUDO</name>
<feature type="compositionally biased region" description="Basic and acidic residues" evidence="1">
    <location>
        <begin position="384"/>
        <end position="398"/>
    </location>
</feature>
<reference evidence="2" key="2">
    <citation type="journal article" date="2015" name="Data Brief">
        <title>Shoot transcriptome of the giant reed, Arundo donax.</title>
        <authorList>
            <person name="Barrero R.A."/>
            <person name="Guerrero F.D."/>
            <person name="Moolhuijzen P."/>
            <person name="Goolsby J.A."/>
            <person name="Tidwell J."/>
            <person name="Bellgard S.E."/>
            <person name="Bellgard M.I."/>
        </authorList>
    </citation>
    <scope>NUCLEOTIDE SEQUENCE</scope>
    <source>
        <tissue evidence="2">Shoot tissue taken approximately 20 cm above the soil surface</tissue>
    </source>
</reference>
<proteinExistence type="predicted"/>
<feature type="region of interest" description="Disordered" evidence="1">
    <location>
        <begin position="378"/>
        <end position="398"/>
    </location>
</feature>
<protein>
    <submittedName>
        <fullName evidence="2">Uncharacterized protein</fullName>
    </submittedName>
</protein>
<evidence type="ECO:0000256" key="1">
    <source>
        <dbReference type="SAM" id="MobiDB-lite"/>
    </source>
</evidence>